<gene>
    <name evidence="3" type="ORF">BDN71DRAFT_1437336</name>
</gene>
<accession>A0A9P5ZJ22</accession>
<evidence type="ECO:0000313" key="4">
    <source>
        <dbReference type="Proteomes" id="UP000807025"/>
    </source>
</evidence>
<dbReference type="AlphaFoldDB" id="A0A9P5ZJ22"/>
<evidence type="ECO:0000256" key="2">
    <source>
        <dbReference type="SAM" id="Phobius"/>
    </source>
</evidence>
<reference evidence="3" key="1">
    <citation type="submission" date="2020-11" db="EMBL/GenBank/DDBJ databases">
        <authorList>
            <consortium name="DOE Joint Genome Institute"/>
            <person name="Ahrendt S."/>
            <person name="Riley R."/>
            <person name="Andreopoulos W."/>
            <person name="Labutti K."/>
            <person name="Pangilinan J."/>
            <person name="Ruiz-Duenas F.J."/>
            <person name="Barrasa J.M."/>
            <person name="Sanchez-Garcia M."/>
            <person name="Camarero S."/>
            <person name="Miyauchi S."/>
            <person name="Serrano A."/>
            <person name="Linde D."/>
            <person name="Babiker R."/>
            <person name="Drula E."/>
            <person name="Ayuso-Fernandez I."/>
            <person name="Pacheco R."/>
            <person name="Padilla G."/>
            <person name="Ferreira P."/>
            <person name="Barriuso J."/>
            <person name="Kellner H."/>
            <person name="Castanera R."/>
            <person name="Alfaro M."/>
            <person name="Ramirez L."/>
            <person name="Pisabarro A.G."/>
            <person name="Kuo A."/>
            <person name="Tritt A."/>
            <person name="Lipzen A."/>
            <person name="He G."/>
            <person name="Yan M."/>
            <person name="Ng V."/>
            <person name="Cullen D."/>
            <person name="Martin F."/>
            <person name="Rosso M.-N."/>
            <person name="Henrissat B."/>
            <person name="Hibbett D."/>
            <person name="Martinez A.T."/>
            <person name="Grigoriev I.V."/>
        </authorList>
    </citation>
    <scope>NUCLEOTIDE SEQUENCE</scope>
    <source>
        <strain evidence="3">ATCC 90797</strain>
    </source>
</reference>
<feature type="transmembrane region" description="Helical" evidence="2">
    <location>
        <begin position="187"/>
        <end position="208"/>
    </location>
</feature>
<evidence type="ECO:0000313" key="3">
    <source>
        <dbReference type="EMBL" id="KAF9486781.1"/>
    </source>
</evidence>
<proteinExistence type="predicted"/>
<organism evidence="3 4">
    <name type="scientific">Pleurotus eryngii</name>
    <name type="common">Boletus of the steppes</name>
    <dbReference type="NCBI Taxonomy" id="5323"/>
    <lineage>
        <taxon>Eukaryota</taxon>
        <taxon>Fungi</taxon>
        <taxon>Dikarya</taxon>
        <taxon>Basidiomycota</taxon>
        <taxon>Agaricomycotina</taxon>
        <taxon>Agaricomycetes</taxon>
        <taxon>Agaricomycetidae</taxon>
        <taxon>Agaricales</taxon>
        <taxon>Pleurotineae</taxon>
        <taxon>Pleurotaceae</taxon>
        <taxon>Pleurotus</taxon>
    </lineage>
</organism>
<dbReference type="EMBL" id="MU154934">
    <property type="protein sequence ID" value="KAF9486781.1"/>
    <property type="molecule type" value="Genomic_DNA"/>
</dbReference>
<evidence type="ECO:0000256" key="1">
    <source>
        <dbReference type="SAM" id="MobiDB-lite"/>
    </source>
</evidence>
<protein>
    <submittedName>
        <fullName evidence="3">Uncharacterized protein</fullName>
    </submittedName>
</protein>
<keyword evidence="2" id="KW-1133">Transmembrane helix</keyword>
<comment type="caution">
    <text evidence="3">The sequence shown here is derived from an EMBL/GenBank/DDBJ whole genome shotgun (WGS) entry which is preliminary data.</text>
</comment>
<keyword evidence="4" id="KW-1185">Reference proteome</keyword>
<keyword evidence="2" id="KW-0812">Transmembrane</keyword>
<sequence length="414" mass="45274">MSSVLQRHPPGGERDPWNSNDGSSSAHIQVFEQQERRRPLTHEHHVQLAPDSWRQGLMVEEWKREVAWNKVIHSYLPAVTAIHAEGFKYGVEGFGVVGGLSRQCSNSVAFDEVLDFKAECQRHVATEEEEGFACAAYNHLTSVNANIITTKCQTLRLMCRAFAGQGDIVLINIWNLCKIHATQTWKLVIACIATTALLVPGSIGIAWINSRKQMPSTHSLPQCVTRCNLAPVRFSGEAAPLAARCTSTPAHSIPTNTTLAARRGERARTHGTRVCHREVGEIGVMLGVIEGRRSATRALEAIVADGSSSIERMLYEMKHTFFASSANLLSPFVFKEEFRCFTKLSESLPLKFEASVGRFRVESLPARGIVGSIGTVGTVGIVGIVGSVHIVGSVRIIDTLSTVDGPHIQVVYAL</sequence>
<keyword evidence="2" id="KW-0472">Membrane</keyword>
<dbReference type="Proteomes" id="UP000807025">
    <property type="component" value="Unassembled WGS sequence"/>
</dbReference>
<feature type="region of interest" description="Disordered" evidence="1">
    <location>
        <begin position="1"/>
        <end position="24"/>
    </location>
</feature>
<name>A0A9P5ZJ22_PLEER</name>